<dbReference type="Proteomes" id="UP000296733">
    <property type="component" value="Plasmid unnamed2"/>
</dbReference>
<dbReference type="EMBL" id="FNVN01000005">
    <property type="protein sequence ID" value="SEG64227.1"/>
    <property type="molecule type" value="Genomic_DNA"/>
</dbReference>
<organism evidence="6 7">
    <name type="scientific">Halobellus limi</name>
    <dbReference type="NCBI Taxonomy" id="699433"/>
    <lineage>
        <taxon>Archaea</taxon>
        <taxon>Methanobacteriati</taxon>
        <taxon>Methanobacteriota</taxon>
        <taxon>Stenosarchaea group</taxon>
        <taxon>Halobacteria</taxon>
        <taxon>Halobacteriales</taxon>
        <taxon>Haloferacaceae</taxon>
        <taxon>Halobellus</taxon>
    </lineage>
</organism>
<dbReference type="InterPro" id="IPR056493">
    <property type="entry name" value="HVO_0513_N"/>
</dbReference>
<dbReference type="PANTHER" id="PTHR34236:SF1">
    <property type="entry name" value="DIMETHYL SULFOXIDE REDUCTASE TRANSCRIPTIONAL ACTIVATOR"/>
    <property type="match status" value="1"/>
</dbReference>
<dbReference type="Pfam" id="PF04967">
    <property type="entry name" value="HTH_10"/>
    <property type="match status" value="1"/>
</dbReference>
<name>A0A1H6BUV8_9EURY</name>
<dbReference type="EMBL" id="CP031313">
    <property type="protein sequence ID" value="QCC49466.1"/>
    <property type="molecule type" value="Genomic_DNA"/>
</dbReference>
<gene>
    <name evidence="5" type="ORF">DV707_17230</name>
    <name evidence="6" type="ORF">SAMN04488133_3036</name>
</gene>
<proteinExistence type="predicted"/>
<feature type="domain" description="HTH bat-type" evidence="3">
    <location>
        <begin position="162"/>
        <end position="213"/>
    </location>
</feature>
<dbReference type="Proteomes" id="UP000236740">
    <property type="component" value="Unassembled WGS sequence"/>
</dbReference>
<dbReference type="Pfam" id="PF24278">
    <property type="entry name" value="HVO_0513_N"/>
    <property type="match status" value="1"/>
</dbReference>
<evidence type="ECO:0000259" key="4">
    <source>
        <dbReference type="Pfam" id="PF24278"/>
    </source>
</evidence>
<evidence type="ECO:0000256" key="2">
    <source>
        <dbReference type="ARBA" id="ARBA00023163"/>
    </source>
</evidence>
<feature type="domain" description="HVO-0513-like N-terminal" evidence="4">
    <location>
        <begin position="17"/>
        <end position="151"/>
    </location>
</feature>
<dbReference type="AlphaFoldDB" id="A0A1H6BUV8"/>
<evidence type="ECO:0000313" key="8">
    <source>
        <dbReference type="Proteomes" id="UP000296733"/>
    </source>
</evidence>
<keyword evidence="7" id="KW-1185">Reference proteome</keyword>
<dbReference type="InterPro" id="IPR007050">
    <property type="entry name" value="HTH_bacterioopsin"/>
</dbReference>
<dbReference type="KEGG" id="hlm:DV707_17230"/>
<dbReference type="InterPro" id="IPR036388">
    <property type="entry name" value="WH-like_DNA-bd_sf"/>
</dbReference>
<evidence type="ECO:0000313" key="5">
    <source>
        <dbReference type="EMBL" id="QCC49466.1"/>
    </source>
</evidence>
<dbReference type="RefSeq" id="WP_103992684.1">
    <property type="nucleotide sequence ID" value="NZ_CP031313.1"/>
</dbReference>
<evidence type="ECO:0000256" key="1">
    <source>
        <dbReference type="ARBA" id="ARBA00023015"/>
    </source>
</evidence>
<evidence type="ECO:0000313" key="6">
    <source>
        <dbReference type="EMBL" id="SEG64227.1"/>
    </source>
</evidence>
<dbReference type="GeneID" id="39859866"/>
<keyword evidence="1" id="KW-0805">Transcription regulation</keyword>
<geneLocation type="plasmid" evidence="5">
    <name>unnamed2</name>
</geneLocation>
<keyword evidence="5" id="KW-0614">Plasmid</keyword>
<evidence type="ECO:0000259" key="3">
    <source>
        <dbReference type="Pfam" id="PF04967"/>
    </source>
</evidence>
<reference evidence="5 8" key="2">
    <citation type="journal article" date="2019" name="Nat. Commun.">
        <title>A new type of DNA phosphorothioation-based antiviral system in archaea.</title>
        <authorList>
            <person name="Xiong L."/>
            <person name="Liu S."/>
            <person name="Chen S."/>
            <person name="Xiao Y."/>
            <person name="Zhu B."/>
            <person name="Gao Y."/>
            <person name="Zhang Y."/>
            <person name="Chen B."/>
            <person name="Luo J."/>
            <person name="Deng Z."/>
            <person name="Chen X."/>
            <person name="Wang L."/>
            <person name="Chen S."/>
        </authorList>
    </citation>
    <scope>NUCLEOTIDE SEQUENCE [LARGE SCALE GENOMIC DNA]</scope>
    <source>
        <strain evidence="5 8">CGMCC 1.10331</strain>
        <plasmid evidence="5 8">unnamed2</plasmid>
    </source>
</reference>
<dbReference type="PANTHER" id="PTHR34236">
    <property type="entry name" value="DIMETHYL SULFOXIDE REDUCTASE TRANSCRIPTIONAL ACTIVATOR"/>
    <property type="match status" value="1"/>
</dbReference>
<dbReference type="Gene3D" id="1.10.10.10">
    <property type="entry name" value="Winged helix-like DNA-binding domain superfamily/Winged helix DNA-binding domain"/>
    <property type="match status" value="1"/>
</dbReference>
<accession>A0A1H6BUV8</accession>
<protein>
    <submittedName>
        <fullName evidence="6">HTH DNA binding domain-containing protein</fullName>
    </submittedName>
    <submittedName>
        <fullName evidence="5">Helix-turn-helix domain-containing protein</fullName>
    </submittedName>
</protein>
<evidence type="ECO:0000313" key="7">
    <source>
        <dbReference type="Proteomes" id="UP000236740"/>
    </source>
</evidence>
<keyword evidence="2" id="KW-0804">Transcription</keyword>
<reference evidence="6 7" key="1">
    <citation type="submission" date="2016-10" db="EMBL/GenBank/DDBJ databases">
        <authorList>
            <person name="de Groot N.N."/>
        </authorList>
    </citation>
    <scope>NUCLEOTIDE SEQUENCE [LARGE SCALE GENOMIC DNA]</scope>
    <source>
        <strain evidence="6 7">CGMCC 1.10331</strain>
    </source>
</reference>
<dbReference type="OrthoDB" id="27447at2157"/>
<sequence length="218" mass="24185">MRYLTVRAEAAGTGPLHPLGEALGEATSFAREAIHHVELLDDDTVLMLAEGSGDQSSYIEVMQASPYVKEFLVSGTERWMAVTQFELSPPTAELMRRGDRPGIVVDTPIQINADGSLRITYLGDELDLQDLFDSLTDDAPFEIEVLETGSYSPDQHALTRLLTARQREVLETALDVGYYELPREATHESIAEQLDIAPTTAGEHLRKIERRVFTAIVQ</sequence>